<reference evidence="2 3" key="1">
    <citation type="submission" date="2023-03" db="EMBL/GenBank/DDBJ databases">
        <title>Bacillus Genome Sequencing.</title>
        <authorList>
            <person name="Dunlap C."/>
        </authorList>
    </citation>
    <scope>NUCLEOTIDE SEQUENCE [LARGE SCALE GENOMIC DNA]</scope>
    <source>
        <strain evidence="2 3">B-4107</strain>
    </source>
</reference>
<dbReference type="InterPro" id="IPR025359">
    <property type="entry name" value="SduA_C"/>
</dbReference>
<evidence type="ECO:0000313" key="3">
    <source>
        <dbReference type="Proteomes" id="UP001341820"/>
    </source>
</evidence>
<evidence type="ECO:0000313" key="2">
    <source>
        <dbReference type="EMBL" id="MED4129463.1"/>
    </source>
</evidence>
<dbReference type="Pfam" id="PF14082">
    <property type="entry name" value="SduA_C"/>
    <property type="match status" value="1"/>
</dbReference>
<dbReference type="Proteomes" id="UP001341820">
    <property type="component" value="Unassembled WGS sequence"/>
</dbReference>
<evidence type="ECO:0000259" key="1">
    <source>
        <dbReference type="Pfam" id="PF14082"/>
    </source>
</evidence>
<comment type="caution">
    <text evidence="2">The sequence shown here is derived from an EMBL/GenBank/DDBJ whole genome shotgun (WGS) entry which is preliminary data.</text>
</comment>
<dbReference type="EMBL" id="JAROAS010000035">
    <property type="protein sequence ID" value="MED4129463.1"/>
    <property type="molecule type" value="Genomic_DNA"/>
</dbReference>
<name>A0ABU6NMP7_9BACI</name>
<proteinExistence type="predicted"/>
<feature type="domain" description="Shedu protein SduA C-terminal" evidence="1">
    <location>
        <begin position="13"/>
        <end position="160"/>
    </location>
</feature>
<gene>
    <name evidence="2" type="ORF">P5F74_15110</name>
</gene>
<sequence>MAQLKALLDNNVKDEQVYQKWYEDHPWVFGNSFLDNDNVRSISSSDNVDLMFPSVITGYRDLVELKRPDMEVLNFDNSHKNYYFTSEVSKVIGQCHRYLDVFQEEASRGLRDHPEIVAYHPKATIVIGRSHNWDKLKHNALHGLNRRLNCISIITFDQLLSQGERLIEIISEEYNT</sequence>
<accession>A0ABU6NMP7</accession>
<organism evidence="2 3">
    <name type="scientific">Shouchella miscanthi</name>
    <dbReference type="NCBI Taxonomy" id="2598861"/>
    <lineage>
        <taxon>Bacteria</taxon>
        <taxon>Bacillati</taxon>
        <taxon>Bacillota</taxon>
        <taxon>Bacilli</taxon>
        <taxon>Bacillales</taxon>
        <taxon>Bacillaceae</taxon>
        <taxon>Shouchella</taxon>
    </lineage>
</organism>
<dbReference type="RefSeq" id="WP_328238119.1">
    <property type="nucleotide sequence ID" value="NZ_JAROAS010000035.1"/>
</dbReference>
<protein>
    <submittedName>
        <fullName evidence="2">DUF4263 domain-containing protein</fullName>
    </submittedName>
</protein>
<keyword evidence="3" id="KW-1185">Reference proteome</keyword>